<dbReference type="InterPro" id="IPR011712">
    <property type="entry name" value="Sig_transdc_His_kin_sub3_dim/P"/>
</dbReference>
<gene>
    <name evidence="6" type="ORF">BRM3_02840</name>
</gene>
<dbReference type="InterPro" id="IPR050482">
    <property type="entry name" value="Sensor_HK_TwoCompSys"/>
</dbReference>
<name>A0ABY6G428_9MICO</name>
<feature type="domain" description="Signal transduction histidine kinase subgroup 3 dimerisation and phosphoacceptor" evidence="5">
    <location>
        <begin position="202"/>
        <end position="269"/>
    </location>
</feature>
<proteinExistence type="predicted"/>
<feature type="transmembrane region" description="Helical" evidence="4">
    <location>
        <begin position="57"/>
        <end position="76"/>
    </location>
</feature>
<sequence>MTAPTAPSRSWRVYLWYTVLGMVMFVVVIPLVIAGFLETYEPDAADALLTPGSFVLLAAQFVLSALSTWCGVLHWARSTPPRHRTDDRTILLVTGASLVPLLAAVAAALLSPAIGPATALTCAAVVAADLGSRGRAVGIAVTGVLVVGLAQLLPEHRSLVTVCAVVVTTCALLMRMTLWLGALVRELDDARTSQAALAVAEERLRFGRDLHDVAGRDLSAIAVNAELLTRLIERGDDRSAEQSRQVAALARSSLAEIRSLARGYRQADLGTELHGTVSLLRSAHIEVAVQGAADDVPAEHRATAAWVLREGGTNMLRHAAPSSVTVVLDAEGLRLSNDGVPADEGAVVESSGLTGLRERLGTGLLTTCRADGVFTLDVRFDPAAVPSAPPARSASPEDT</sequence>
<evidence type="ECO:0000256" key="2">
    <source>
        <dbReference type="ARBA" id="ARBA00022777"/>
    </source>
</evidence>
<keyword evidence="4" id="KW-0812">Transmembrane</keyword>
<keyword evidence="7" id="KW-1185">Reference proteome</keyword>
<evidence type="ECO:0000313" key="6">
    <source>
        <dbReference type="EMBL" id="UYG17386.1"/>
    </source>
</evidence>
<dbReference type="InterPro" id="IPR036890">
    <property type="entry name" value="HATPase_C_sf"/>
</dbReference>
<dbReference type="PANTHER" id="PTHR24421">
    <property type="entry name" value="NITRATE/NITRITE SENSOR PROTEIN NARX-RELATED"/>
    <property type="match status" value="1"/>
</dbReference>
<dbReference type="PANTHER" id="PTHR24421:SF63">
    <property type="entry name" value="SENSOR HISTIDINE KINASE DESK"/>
    <property type="match status" value="1"/>
</dbReference>
<keyword evidence="3" id="KW-0902">Two-component regulatory system</keyword>
<accession>A0ABY6G428</accession>
<keyword evidence="4" id="KW-0472">Membrane</keyword>
<dbReference type="RefSeq" id="WP_263594595.1">
    <property type="nucleotide sequence ID" value="NZ_CP107020.1"/>
</dbReference>
<dbReference type="Pfam" id="PF07730">
    <property type="entry name" value="HisKA_3"/>
    <property type="match status" value="1"/>
</dbReference>
<dbReference type="Gene3D" id="3.30.565.10">
    <property type="entry name" value="Histidine kinase-like ATPase, C-terminal domain"/>
    <property type="match status" value="1"/>
</dbReference>
<evidence type="ECO:0000256" key="1">
    <source>
        <dbReference type="ARBA" id="ARBA00022679"/>
    </source>
</evidence>
<evidence type="ECO:0000256" key="3">
    <source>
        <dbReference type="ARBA" id="ARBA00023012"/>
    </source>
</evidence>
<evidence type="ECO:0000259" key="5">
    <source>
        <dbReference type="Pfam" id="PF07730"/>
    </source>
</evidence>
<feature type="transmembrane region" description="Helical" evidence="4">
    <location>
        <begin position="88"/>
        <end position="107"/>
    </location>
</feature>
<reference evidence="6" key="1">
    <citation type="submission" date="2022-10" db="EMBL/GenBank/DDBJ databases">
        <title>Whole-Genome Sequencing of Brachybacterium huguangmaarense BRM-3, Isolated from Betula schmidtii.</title>
        <authorList>
            <person name="Haam D."/>
        </authorList>
    </citation>
    <scope>NUCLEOTIDE SEQUENCE</scope>
    <source>
        <strain evidence="6">BRM-3</strain>
    </source>
</reference>
<keyword evidence="4" id="KW-1133">Transmembrane helix</keyword>
<evidence type="ECO:0000256" key="4">
    <source>
        <dbReference type="SAM" id="Phobius"/>
    </source>
</evidence>
<feature type="transmembrane region" description="Helical" evidence="4">
    <location>
        <begin position="14"/>
        <end position="37"/>
    </location>
</feature>
<feature type="transmembrane region" description="Helical" evidence="4">
    <location>
        <begin position="137"/>
        <end position="153"/>
    </location>
</feature>
<protein>
    <submittedName>
        <fullName evidence="6">Histidine kinase</fullName>
    </submittedName>
</protein>
<keyword evidence="1" id="KW-0808">Transferase</keyword>
<organism evidence="6 7">
    <name type="scientific">Brachybacterium huguangmaarense</name>
    <dbReference type="NCBI Taxonomy" id="1652028"/>
    <lineage>
        <taxon>Bacteria</taxon>
        <taxon>Bacillati</taxon>
        <taxon>Actinomycetota</taxon>
        <taxon>Actinomycetes</taxon>
        <taxon>Micrococcales</taxon>
        <taxon>Dermabacteraceae</taxon>
        <taxon>Brachybacterium</taxon>
    </lineage>
</organism>
<dbReference type="Gene3D" id="1.20.5.1930">
    <property type="match status" value="1"/>
</dbReference>
<feature type="transmembrane region" description="Helical" evidence="4">
    <location>
        <begin position="159"/>
        <end position="184"/>
    </location>
</feature>
<dbReference type="EMBL" id="CP107020">
    <property type="protein sequence ID" value="UYG17386.1"/>
    <property type="molecule type" value="Genomic_DNA"/>
</dbReference>
<evidence type="ECO:0000313" key="7">
    <source>
        <dbReference type="Proteomes" id="UP001164305"/>
    </source>
</evidence>
<dbReference type="Proteomes" id="UP001164305">
    <property type="component" value="Chromosome"/>
</dbReference>
<keyword evidence="2 6" id="KW-0418">Kinase</keyword>
<dbReference type="GO" id="GO:0016301">
    <property type="term" value="F:kinase activity"/>
    <property type="evidence" value="ECO:0007669"/>
    <property type="project" value="UniProtKB-KW"/>
</dbReference>